<reference evidence="8" key="1">
    <citation type="submission" date="2025-08" db="UniProtKB">
        <authorList>
            <consortium name="RefSeq"/>
        </authorList>
    </citation>
    <scope>IDENTIFICATION</scope>
    <source>
        <tissue evidence="8">Total insect</tissue>
    </source>
</reference>
<dbReference type="OrthoDB" id="448280at2759"/>
<comment type="subcellular location">
    <subcellularLocation>
        <location evidence="1">Membrane</location>
        <topology evidence="1">Multi-pass membrane protein</topology>
    </subcellularLocation>
</comment>
<keyword evidence="4 6" id="KW-0472">Membrane</keyword>
<dbReference type="KEGG" id="tpal:117653952"/>
<feature type="transmembrane region" description="Helical" evidence="6">
    <location>
        <begin position="374"/>
        <end position="397"/>
    </location>
</feature>
<protein>
    <submittedName>
        <fullName evidence="8">Uncharacterized protein LOC117653952 isoform X1</fullName>
    </submittedName>
</protein>
<keyword evidence="7" id="KW-1185">Reference proteome</keyword>
<evidence type="ECO:0000256" key="2">
    <source>
        <dbReference type="ARBA" id="ARBA00022692"/>
    </source>
</evidence>
<evidence type="ECO:0000313" key="8">
    <source>
        <dbReference type="RefSeq" id="XP_034255948.1"/>
    </source>
</evidence>
<evidence type="ECO:0000256" key="6">
    <source>
        <dbReference type="SAM" id="Phobius"/>
    </source>
</evidence>
<keyword evidence="2 6" id="KW-0812">Transmembrane</keyword>
<feature type="transmembrane region" description="Helical" evidence="6">
    <location>
        <begin position="43"/>
        <end position="65"/>
    </location>
</feature>
<dbReference type="Pfam" id="PF02535">
    <property type="entry name" value="Zip"/>
    <property type="match status" value="1"/>
</dbReference>
<feature type="transmembrane region" description="Helical" evidence="6">
    <location>
        <begin position="470"/>
        <end position="489"/>
    </location>
</feature>
<dbReference type="GeneID" id="117653952"/>
<dbReference type="FunCoup" id="A0A6P9ACM7">
    <property type="interactions" value="324"/>
</dbReference>
<feature type="transmembrane region" description="Helical" evidence="6">
    <location>
        <begin position="339"/>
        <end position="359"/>
    </location>
</feature>
<feature type="transmembrane region" description="Helical" evidence="6">
    <location>
        <begin position="99"/>
        <end position="121"/>
    </location>
</feature>
<dbReference type="PANTHER" id="PTHR11040">
    <property type="entry name" value="ZINC/IRON TRANSPORTER"/>
    <property type="match status" value="1"/>
</dbReference>
<dbReference type="RefSeq" id="XP_034255948.1">
    <property type="nucleotide sequence ID" value="XM_034400057.1"/>
</dbReference>
<evidence type="ECO:0000256" key="5">
    <source>
        <dbReference type="SAM" id="MobiDB-lite"/>
    </source>
</evidence>
<dbReference type="GO" id="GO:0005886">
    <property type="term" value="C:plasma membrane"/>
    <property type="evidence" value="ECO:0007669"/>
    <property type="project" value="TreeGrafter"/>
</dbReference>
<evidence type="ECO:0000256" key="3">
    <source>
        <dbReference type="ARBA" id="ARBA00022989"/>
    </source>
</evidence>
<dbReference type="InParanoid" id="A0A6P9ACM7"/>
<dbReference type="GO" id="GO:0005385">
    <property type="term" value="F:zinc ion transmembrane transporter activity"/>
    <property type="evidence" value="ECO:0007669"/>
    <property type="project" value="TreeGrafter"/>
</dbReference>
<feature type="region of interest" description="Disordered" evidence="5">
    <location>
        <begin position="177"/>
        <end position="200"/>
    </location>
</feature>
<evidence type="ECO:0000313" key="7">
    <source>
        <dbReference type="Proteomes" id="UP000515158"/>
    </source>
</evidence>
<dbReference type="PANTHER" id="PTHR11040:SF203">
    <property type="entry name" value="FI18611P1-RELATED"/>
    <property type="match status" value="1"/>
</dbReference>
<feature type="transmembrane region" description="Helical" evidence="6">
    <location>
        <begin position="438"/>
        <end position="458"/>
    </location>
</feature>
<evidence type="ECO:0000256" key="4">
    <source>
        <dbReference type="ARBA" id="ARBA00023136"/>
    </source>
</evidence>
<name>A0A6P9ACM7_THRPL</name>
<dbReference type="InterPro" id="IPR003689">
    <property type="entry name" value="ZIP"/>
</dbReference>
<dbReference type="Proteomes" id="UP000515158">
    <property type="component" value="Unplaced"/>
</dbReference>
<dbReference type="AlphaFoldDB" id="A0A6P9ACM7"/>
<evidence type="ECO:0000256" key="1">
    <source>
        <dbReference type="ARBA" id="ARBA00004141"/>
    </source>
</evidence>
<accession>A0A6P9ACM7</accession>
<sequence length="521" mass="56138">MLEDIIGYVRSWWDGVAAHNGSWTGTATTPLPAALDVGGDPTLIAKVTAMAVLGLASLSLGLAPLKLAVWLGWDRHAKASANGPADAIHGHGSPANGGAMLSSLLCFGGGVLMCTTFLHMLPEVQEAFGELEEGGTLPESFADIAPYLLMCIGFFIMYLVEELVHMYLHWRSGKHGHSHGHSHGHGDHGHSHGHGHGHGEGHSNLANISLTYDVEDAKKSPIKSIKWRSRDCKPSTVVLEYADGSEVKSEVPNEYLVSAVTFATPWGLHASPAAEKQFLRVDAERPCCKGVPRLHSMTCHKAHHELEMDAAMPDFMAGANNHSHAVPVAEGDVDPDEDAVVVAIRGLLIVLALSVHELFEGLAVGLEGSASNVWYMLVAVACHKLVIAFCIGVELVAMRTRTMLHVLYVFTFAVVSPLGIGVGILVTENYTNVEGGVVPTLLQGLATGTLLYVVFFEILERQRAGGHSGIRQYLAVLVGFLVMFGMMFIGGHEHHHDHDHDHDHVSEHILKASNYTVLHTH</sequence>
<feature type="transmembrane region" description="Helical" evidence="6">
    <location>
        <begin position="141"/>
        <end position="160"/>
    </location>
</feature>
<feature type="transmembrane region" description="Helical" evidence="6">
    <location>
        <begin position="404"/>
        <end position="426"/>
    </location>
</feature>
<keyword evidence="3 6" id="KW-1133">Transmembrane helix</keyword>
<proteinExistence type="predicted"/>
<gene>
    <name evidence="8" type="primary">LOC117653952</name>
</gene>
<organism evidence="8">
    <name type="scientific">Thrips palmi</name>
    <name type="common">Melon thrips</name>
    <dbReference type="NCBI Taxonomy" id="161013"/>
    <lineage>
        <taxon>Eukaryota</taxon>
        <taxon>Metazoa</taxon>
        <taxon>Ecdysozoa</taxon>
        <taxon>Arthropoda</taxon>
        <taxon>Hexapoda</taxon>
        <taxon>Insecta</taxon>
        <taxon>Pterygota</taxon>
        <taxon>Neoptera</taxon>
        <taxon>Paraneoptera</taxon>
        <taxon>Thysanoptera</taxon>
        <taxon>Terebrantia</taxon>
        <taxon>Thripoidea</taxon>
        <taxon>Thripidae</taxon>
        <taxon>Thrips</taxon>
    </lineage>
</organism>